<keyword evidence="3" id="KW-1185">Reference proteome</keyword>
<proteinExistence type="predicted"/>
<evidence type="ECO:0000313" key="2">
    <source>
        <dbReference type="EMBL" id="SFM36789.1"/>
    </source>
</evidence>
<sequence>MKRSIQIFAVSALAAGIAACGGSSDGGSSTGSVSVGLTDAPIDNADAVNIEVEALVLQAPDGERLRYEFDFPQPLNLLELQGGAVEALIQDEEVPAGEYNWMRLEVGTNNTIEIDGAVYDLTTPSARGIQTSGFVVPAGGEVALTIDFDVRKSIVNPQNNPDVYKLKPVVRLVDDSTVGTISGTVTSELITEQCGAPAVMEESFLGNVYVHENLEAEPDDIGSANEPLVVVPVTYDGTGGEYTAAFIPADTYKVSYSCGDDFVETADGQPANDDLTFVGAQEVTVFEGETSTADFDTQVAQ</sequence>
<dbReference type="EMBL" id="FOUR01000001">
    <property type="protein sequence ID" value="SFM36789.1"/>
    <property type="molecule type" value="Genomic_DNA"/>
</dbReference>
<dbReference type="OrthoDB" id="7062064at2"/>
<dbReference type="RefSeq" id="WP_091997282.1">
    <property type="nucleotide sequence ID" value="NZ_FOUR01000001.1"/>
</dbReference>
<evidence type="ECO:0000313" key="3">
    <source>
        <dbReference type="Proteomes" id="UP000199339"/>
    </source>
</evidence>
<reference evidence="3" key="1">
    <citation type="submission" date="2016-10" db="EMBL/GenBank/DDBJ databases">
        <authorList>
            <person name="Varghese N."/>
            <person name="Submissions S."/>
        </authorList>
    </citation>
    <scope>NUCLEOTIDE SEQUENCE [LARGE SCALE GENOMIC DNA]</scope>
    <source>
        <strain evidence="3">CGMCC 1.6775</strain>
    </source>
</reference>
<dbReference type="Proteomes" id="UP000199339">
    <property type="component" value="Unassembled WGS sequence"/>
</dbReference>
<dbReference type="InterPro" id="IPR025491">
    <property type="entry name" value="DUF4382"/>
</dbReference>
<name>A0A1I4Q9Q0_9GAMM</name>
<dbReference type="PROSITE" id="PS51257">
    <property type="entry name" value="PROKAR_LIPOPROTEIN"/>
    <property type="match status" value="1"/>
</dbReference>
<evidence type="ECO:0000259" key="1">
    <source>
        <dbReference type="Pfam" id="PF14321"/>
    </source>
</evidence>
<dbReference type="Pfam" id="PF14321">
    <property type="entry name" value="DUF4382"/>
    <property type="match status" value="1"/>
</dbReference>
<organism evidence="2 3">
    <name type="scientific">Marinobacter pelagius</name>
    <dbReference type="NCBI Taxonomy" id="379482"/>
    <lineage>
        <taxon>Bacteria</taxon>
        <taxon>Pseudomonadati</taxon>
        <taxon>Pseudomonadota</taxon>
        <taxon>Gammaproteobacteria</taxon>
        <taxon>Pseudomonadales</taxon>
        <taxon>Marinobacteraceae</taxon>
        <taxon>Marinobacter</taxon>
    </lineage>
</organism>
<accession>A0A1I4Q9Q0</accession>
<dbReference type="AlphaFoldDB" id="A0A1I4Q9Q0"/>
<gene>
    <name evidence="2" type="ORF">SAMN04487961_0018</name>
</gene>
<feature type="domain" description="DUF4382" evidence="1">
    <location>
        <begin position="30"/>
        <end position="168"/>
    </location>
</feature>
<protein>
    <recommendedName>
        <fullName evidence="1">DUF4382 domain-containing protein</fullName>
    </recommendedName>
</protein>